<feature type="domain" description="Tr-type G" evidence="7">
    <location>
        <begin position="1"/>
        <end position="104"/>
    </location>
</feature>
<keyword evidence="4" id="KW-0496">Mitochondrion</keyword>
<dbReference type="PANTHER" id="PTHR43721">
    <property type="entry name" value="ELONGATION FACTOR TU-RELATED"/>
    <property type="match status" value="1"/>
</dbReference>
<dbReference type="Gene3D" id="3.40.50.300">
    <property type="entry name" value="P-loop containing nucleotide triphosphate hydrolases"/>
    <property type="match status" value="1"/>
</dbReference>
<keyword evidence="3" id="KW-0648">Protein biosynthesis</keyword>
<dbReference type="PRINTS" id="PR00315">
    <property type="entry name" value="ELONGATNFCT"/>
</dbReference>
<dbReference type="InterPro" id="IPR050055">
    <property type="entry name" value="EF-Tu_GTPase"/>
</dbReference>
<dbReference type="PANTHER" id="PTHR43721:SF36">
    <property type="entry name" value="ELONGATION FACTOR TU, MITOCHONDRIAL"/>
    <property type="match status" value="1"/>
</dbReference>
<evidence type="ECO:0000256" key="6">
    <source>
        <dbReference type="ARBA" id="ARBA00051990"/>
    </source>
</evidence>
<dbReference type="PROSITE" id="PS51722">
    <property type="entry name" value="G_TR_2"/>
    <property type="match status" value="1"/>
</dbReference>
<name>A0ABQ9K478_9CUCU</name>
<dbReference type="SUPFAM" id="SSF52540">
    <property type="entry name" value="P-loop containing nucleoside triphosphate hydrolases"/>
    <property type="match status" value="1"/>
</dbReference>
<evidence type="ECO:0000313" key="9">
    <source>
        <dbReference type="Proteomes" id="UP001162164"/>
    </source>
</evidence>
<evidence type="ECO:0000313" key="8">
    <source>
        <dbReference type="EMBL" id="KAJ8984812.1"/>
    </source>
</evidence>
<dbReference type="InterPro" id="IPR027417">
    <property type="entry name" value="P-loop_NTPase"/>
</dbReference>
<dbReference type="InterPro" id="IPR000795">
    <property type="entry name" value="T_Tr_GTP-bd_dom"/>
</dbReference>
<comment type="caution">
    <text evidence="8">The sequence shown here is derived from an EMBL/GenBank/DDBJ whole genome shotgun (WGS) entry which is preliminary data.</text>
</comment>
<accession>A0ABQ9K478</accession>
<evidence type="ECO:0000256" key="2">
    <source>
        <dbReference type="ARBA" id="ARBA00022768"/>
    </source>
</evidence>
<sequence length="141" mass="15453">MITGAAQMDGAIMVVAATDGVMPQTREHLLLAKQIGVKHIVVFINKVDAADKEMVELVEMEIRELLTEMGFDALCALEGKNPEIGSEAIIKLLKEVDAHIPTPVRELDKPFLLPVEHTYSIPGRGTVVTGRLERGGIKERQ</sequence>
<dbReference type="Gene3D" id="2.40.30.10">
    <property type="entry name" value="Translation factors"/>
    <property type="match status" value="1"/>
</dbReference>
<dbReference type="EMBL" id="JAPWTJ010000025">
    <property type="protein sequence ID" value="KAJ8984812.1"/>
    <property type="molecule type" value="Genomic_DNA"/>
</dbReference>
<gene>
    <name evidence="8" type="ORF">NQ317_013010</name>
</gene>
<keyword evidence="2" id="KW-0251">Elongation factor</keyword>
<evidence type="ECO:0000256" key="3">
    <source>
        <dbReference type="ARBA" id="ARBA00022917"/>
    </source>
</evidence>
<evidence type="ECO:0000256" key="4">
    <source>
        <dbReference type="ARBA" id="ARBA00023128"/>
    </source>
</evidence>
<dbReference type="Pfam" id="PF00009">
    <property type="entry name" value="GTP_EFTU"/>
    <property type="match status" value="1"/>
</dbReference>
<protein>
    <recommendedName>
        <fullName evidence="7">Tr-type G domain-containing protein</fullName>
    </recommendedName>
</protein>
<evidence type="ECO:0000256" key="5">
    <source>
        <dbReference type="ARBA" id="ARBA00023134"/>
    </source>
</evidence>
<keyword evidence="1" id="KW-0547">Nucleotide-binding</keyword>
<reference evidence="8" key="1">
    <citation type="journal article" date="2023" name="Insect Mol. Biol.">
        <title>Genome sequencing provides insights into the evolution of gene families encoding plant cell wall-degrading enzymes in longhorned beetles.</title>
        <authorList>
            <person name="Shin N.R."/>
            <person name="Okamura Y."/>
            <person name="Kirsch R."/>
            <person name="Pauchet Y."/>
        </authorList>
    </citation>
    <scope>NUCLEOTIDE SEQUENCE</scope>
    <source>
        <strain evidence="8">MMC_N1</strain>
    </source>
</reference>
<evidence type="ECO:0000256" key="1">
    <source>
        <dbReference type="ARBA" id="ARBA00022741"/>
    </source>
</evidence>
<proteinExistence type="predicted"/>
<organism evidence="8 9">
    <name type="scientific">Molorchus minor</name>
    <dbReference type="NCBI Taxonomy" id="1323400"/>
    <lineage>
        <taxon>Eukaryota</taxon>
        <taxon>Metazoa</taxon>
        <taxon>Ecdysozoa</taxon>
        <taxon>Arthropoda</taxon>
        <taxon>Hexapoda</taxon>
        <taxon>Insecta</taxon>
        <taxon>Pterygota</taxon>
        <taxon>Neoptera</taxon>
        <taxon>Endopterygota</taxon>
        <taxon>Coleoptera</taxon>
        <taxon>Polyphaga</taxon>
        <taxon>Cucujiformia</taxon>
        <taxon>Chrysomeloidea</taxon>
        <taxon>Cerambycidae</taxon>
        <taxon>Lamiinae</taxon>
        <taxon>Monochamini</taxon>
        <taxon>Molorchus</taxon>
    </lineage>
</organism>
<evidence type="ECO:0000259" key="7">
    <source>
        <dbReference type="PROSITE" id="PS51722"/>
    </source>
</evidence>
<dbReference type="Proteomes" id="UP001162164">
    <property type="component" value="Unassembled WGS sequence"/>
</dbReference>
<comment type="catalytic activity">
    <reaction evidence="6">
        <text>GTP + H2O = GDP + phosphate + H(+)</text>
        <dbReference type="Rhea" id="RHEA:19669"/>
        <dbReference type="ChEBI" id="CHEBI:15377"/>
        <dbReference type="ChEBI" id="CHEBI:15378"/>
        <dbReference type="ChEBI" id="CHEBI:37565"/>
        <dbReference type="ChEBI" id="CHEBI:43474"/>
        <dbReference type="ChEBI" id="CHEBI:58189"/>
        <dbReference type="EC" id="3.6.5.3"/>
    </reaction>
    <physiologicalReaction direction="left-to-right" evidence="6">
        <dbReference type="Rhea" id="RHEA:19670"/>
    </physiologicalReaction>
</comment>
<keyword evidence="5" id="KW-0342">GTP-binding</keyword>
<keyword evidence="9" id="KW-1185">Reference proteome</keyword>